<feature type="compositionally biased region" description="Low complexity" evidence="1">
    <location>
        <begin position="12"/>
        <end position="25"/>
    </location>
</feature>
<proteinExistence type="predicted"/>
<evidence type="ECO:0000313" key="2">
    <source>
        <dbReference type="EMBL" id="RYR66831.1"/>
    </source>
</evidence>
<keyword evidence="3" id="KW-1185">Reference proteome</keyword>
<dbReference type="STRING" id="3818.A0A445DUP4"/>
<accession>A0A445DUP4</accession>
<dbReference type="PROSITE" id="PS50096">
    <property type="entry name" value="IQ"/>
    <property type="match status" value="1"/>
</dbReference>
<gene>
    <name evidence="2" type="ORF">Ahy_A03g012922</name>
</gene>
<dbReference type="PANTHER" id="PTHR47604">
    <property type="entry name" value="ADENYLYL CYCLASE"/>
    <property type="match status" value="1"/>
</dbReference>
<dbReference type="Proteomes" id="UP000289738">
    <property type="component" value="Chromosome A03"/>
</dbReference>
<sequence>MHLLRSRDGNFPAAKKATKSKASPPKTNSLPAMLFQVNVRLGDNADHYYVLSRFLLSRMLTITKEKKERQQGRGYILFTFHYLSTNKKKCNVMILVKLQALVRGHIVRKQTADMLRHMQTLYPSLRILVYGFFLDFISSYNSFFCLRFGFLNVLAVKELYDKMLESVKVKRSMPPNAWLWSMIENCKHQQDIRLLFDILENLHIFRLSNLRIHDDFNSNLCQEVTKACIKAGALDFAKRTLWKHNVYGLSPTVAAANHLLTHAKNHNDTKLLVEVMKLLKKNDLPLQQGTSDIVFRLRRLLMLLPLPLACSQAWSTNEEIQGTLGKQVTDYICARIYSSEFELESSTKSRSVPYPSLATSYLSTFLSVYGAAEFKIRIANLIIELLLMLLPGSCLNSNNTIYVWNY</sequence>
<reference evidence="2 3" key="1">
    <citation type="submission" date="2019-01" db="EMBL/GenBank/DDBJ databases">
        <title>Sequencing of cultivated peanut Arachis hypogaea provides insights into genome evolution and oil improvement.</title>
        <authorList>
            <person name="Chen X."/>
        </authorList>
    </citation>
    <scope>NUCLEOTIDE SEQUENCE [LARGE SCALE GENOMIC DNA]</scope>
    <source>
        <strain evidence="3">cv. Fuhuasheng</strain>
        <tissue evidence="2">Leaves</tissue>
    </source>
</reference>
<comment type="caution">
    <text evidence="2">The sequence shown here is derived from an EMBL/GenBank/DDBJ whole genome shotgun (WGS) entry which is preliminary data.</text>
</comment>
<protein>
    <submittedName>
        <fullName evidence="2">Uncharacterized protein</fullName>
    </submittedName>
</protein>
<organism evidence="2 3">
    <name type="scientific">Arachis hypogaea</name>
    <name type="common">Peanut</name>
    <dbReference type="NCBI Taxonomy" id="3818"/>
    <lineage>
        <taxon>Eukaryota</taxon>
        <taxon>Viridiplantae</taxon>
        <taxon>Streptophyta</taxon>
        <taxon>Embryophyta</taxon>
        <taxon>Tracheophyta</taxon>
        <taxon>Spermatophyta</taxon>
        <taxon>Magnoliopsida</taxon>
        <taxon>eudicotyledons</taxon>
        <taxon>Gunneridae</taxon>
        <taxon>Pentapetalae</taxon>
        <taxon>rosids</taxon>
        <taxon>fabids</taxon>
        <taxon>Fabales</taxon>
        <taxon>Fabaceae</taxon>
        <taxon>Papilionoideae</taxon>
        <taxon>50 kb inversion clade</taxon>
        <taxon>dalbergioids sensu lato</taxon>
        <taxon>Dalbergieae</taxon>
        <taxon>Pterocarpus clade</taxon>
        <taxon>Arachis</taxon>
    </lineage>
</organism>
<dbReference type="EMBL" id="SDMP01000003">
    <property type="protein sequence ID" value="RYR66831.1"/>
    <property type="molecule type" value="Genomic_DNA"/>
</dbReference>
<name>A0A445DUP4_ARAHY</name>
<evidence type="ECO:0000256" key="1">
    <source>
        <dbReference type="SAM" id="MobiDB-lite"/>
    </source>
</evidence>
<dbReference type="AlphaFoldDB" id="A0A445DUP4"/>
<dbReference type="PANTHER" id="PTHR47604:SF1">
    <property type="entry name" value="ADENYLYL CYCLASE"/>
    <property type="match status" value="1"/>
</dbReference>
<feature type="region of interest" description="Disordered" evidence="1">
    <location>
        <begin position="1"/>
        <end position="25"/>
    </location>
</feature>
<evidence type="ECO:0000313" key="3">
    <source>
        <dbReference type="Proteomes" id="UP000289738"/>
    </source>
</evidence>